<dbReference type="Gene3D" id="3.40.30.10">
    <property type="entry name" value="Glutaredoxin"/>
    <property type="match status" value="1"/>
</dbReference>
<dbReference type="PANTHER" id="PTHR45672:SF3">
    <property type="entry name" value="THIOREDOXIN DOMAIN-CONTAINING PROTEIN 5"/>
    <property type="match status" value="1"/>
</dbReference>
<dbReference type="InterPro" id="IPR013766">
    <property type="entry name" value="Thioredoxin_domain"/>
</dbReference>
<proteinExistence type="inferred from homology"/>
<dbReference type="GO" id="GO:0003756">
    <property type="term" value="F:protein disulfide isomerase activity"/>
    <property type="evidence" value="ECO:0007669"/>
    <property type="project" value="TreeGrafter"/>
</dbReference>
<reference evidence="4" key="1">
    <citation type="submission" date="2021-01" db="EMBL/GenBank/DDBJ databases">
        <authorList>
            <person name="Corre E."/>
            <person name="Pelletier E."/>
            <person name="Niang G."/>
            <person name="Scheremetjew M."/>
            <person name="Finn R."/>
            <person name="Kale V."/>
            <person name="Holt S."/>
            <person name="Cochrane G."/>
            <person name="Meng A."/>
            <person name="Brown T."/>
            <person name="Cohen L."/>
        </authorList>
    </citation>
    <scope>NUCLEOTIDE SEQUENCE</scope>
    <source>
        <strain evidence="4">CCAP1064/1</strain>
    </source>
</reference>
<dbReference type="CDD" id="cd02961">
    <property type="entry name" value="PDI_a_family"/>
    <property type="match status" value="1"/>
</dbReference>
<comment type="similarity">
    <text evidence="1">Belongs to the protein disulfide isomerase family.</text>
</comment>
<protein>
    <recommendedName>
        <fullName evidence="3">Thioredoxin domain-containing protein</fullName>
    </recommendedName>
</protein>
<evidence type="ECO:0000256" key="2">
    <source>
        <dbReference type="ARBA" id="ARBA00022729"/>
    </source>
</evidence>
<dbReference type="EMBL" id="HBEL01031733">
    <property type="protein sequence ID" value="CAD8418697.1"/>
    <property type="molecule type" value="Transcribed_RNA"/>
</dbReference>
<evidence type="ECO:0000259" key="3">
    <source>
        <dbReference type="PROSITE" id="PS51352"/>
    </source>
</evidence>
<sequence length="286" mass="32258">MCQARTSFWWNIPQQRLYKKNNVQKRKLKETARQMKETARQMNEPACPISVSVRAMNETTRQMTPIIPRPIAIIVGVAVLLVATSQQASSSTIELTSANFKDVVTGEKNGMIKFYQSWCGHCTRLKPAWDRLSSVAPYSVFIHDLNCGDEIDLCRANDIRGYPTIKYYIRGVEHTYSGGLSFEVMEKFVNEELAVPCNPNDVTKTCSEKAANYVQKWKEKKMNQDGGSGAGSDLVRNEMERLILMDNKNGSSDVSSELRAWIRERTSILKQLLIGVVEHGGVKSDL</sequence>
<gene>
    <name evidence="4" type="ORF">PINE0816_LOCUS14832</name>
</gene>
<accession>A0A7S0CBY3</accession>
<dbReference type="InterPro" id="IPR051063">
    <property type="entry name" value="PDI"/>
</dbReference>
<feature type="domain" description="Thioredoxin" evidence="3">
    <location>
        <begin position="82"/>
        <end position="194"/>
    </location>
</feature>
<dbReference type="GO" id="GO:0005783">
    <property type="term" value="C:endoplasmic reticulum"/>
    <property type="evidence" value="ECO:0007669"/>
    <property type="project" value="TreeGrafter"/>
</dbReference>
<dbReference type="SUPFAM" id="SSF52833">
    <property type="entry name" value="Thioredoxin-like"/>
    <property type="match status" value="1"/>
</dbReference>
<dbReference type="Pfam" id="PF00085">
    <property type="entry name" value="Thioredoxin"/>
    <property type="match status" value="1"/>
</dbReference>
<dbReference type="InterPro" id="IPR036249">
    <property type="entry name" value="Thioredoxin-like_sf"/>
</dbReference>
<keyword evidence="2" id="KW-0732">Signal</keyword>
<dbReference type="PANTHER" id="PTHR45672">
    <property type="entry name" value="PROTEIN DISULFIDE-ISOMERASE C17H9.14C-RELATED"/>
    <property type="match status" value="1"/>
</dbReference>
<evidence type="ECO:0000256" key="1">
    <source>
        <dbReference type="ARBA" id="ARBA00006347"/>
    </source>
</evidence>
<name>A0A7S0CBY3_9STRA</name>
<dbReference type="GO" id="GO:0006457">
    <property type="term" value="P:protein folding"/>
    <property type="evidence" value="ECO:0007669"/>
    <property type="project" value="TreeGrafter"/>
</dbReference>
<dbReference type="PROSITE" id="PS00194">
    <property type="entry name" value="THIOREDOXIN_1"/>
    <property type="match status" value="1"/>
</dbReference>
<organism evidence="4">
    <name type="scientific">Proboscia inermis</name>
    <dbReference type="NCBI Taxonomy" id="420281"/>
    <lineage>
        <taxon>Eukaryota</taxon>
        <taxon>Sar</taxon>
        <taxon>Stramenopiles</taxon>
        <taxon>Ochrophyta</taxon>
        <taxon>Bacillariophyta</taxon>
        <taxon>Coscinodiscophyceae</taxon>
        <taxon>Rhizosoleniophycidae</taxon>
        <taxon>Rhizosoleniales</taxon>
        <taxon>Rhizosoleniaceae</taxon>
        <taxon>Proboscia</taxon>
    </lineage>
</organism>
<dbReference type="InterPro" id="IPR017937">
    <property type="entry name" value="Thioredoxin_CS"/>
</dbReference>
<evidence type="ECO:0000313" key="4">
    <source>
        <dbReference type="EMBL" id="CAD8418697.1"/>
    </source>
</evidence>
<dbReference type="PROSITE" id="PS51352">
    <property type="entry name" value="THIOREDOXIN_2"/>
    <property type="match status" value="1"/>
</dbReference>
<dbReference type="AlphaFoldDB" id="A0A7S0CBY3"/>